<organism evidence="1 2">
    <name type="scientific">Glarea lozoyensis (strain ATCC 20868 / MF5171)</name>
    <dbReference type="NCBI Taxonomy" id="1116229"/>
    <lineage>
        <taxon>Eukaryota</taxon>
        <taxon>Fungi</taxon>
        <taxon>Dikarya</taxon>
        <taxon>Ascomycota</taxon>
        <taxon>Pezizomycotina</taxon>
        <taxon>Leotiomycetes</taxon>
        <taxon>Helotiales</taxon>
        <taxon>Helotiaceae</taxon>
        <taxon>Glarea</taxon>
    </lineage>
</organism>
<dbReference type="HOGENOM" id="CLU_690884_0_0_1"/>
<dbReference type="RefSeq" id="XP_008081625.1">
    <property type="nucleotide sequence ID" value="XM_008083434.1"/>
</dbReference>
<evidence type="ECO:0000313" key="1">
    <source>
        <dbReference type="EMBL" id="EPE31350.1"/>
    </source>
</evidence>
<dbReference type="AlphaFoldDB" id="S3D0H7"/>
<dbReference type="OrthoDB" id="437457at2759"/>
<accession>S3D0H7</accession>
<gene>
    <name evidence="1" type="ORF">GLAREA_12653</name>
</gene>
<evidence type="ECO:0000313" key="2">
    <source>
        <dbReference type="Proteomes" id="UP000016922"/>
    </source>
</evidence>
<dbReference type="KEGG" id="glz:GLAREA_12653"/>
<protein>
    <submittedName>
        <fullName evidence="1">Uncharacterized protein</fullName>
    </submittedName>
</protein>
<reference evidence="1 2" key="1">
    <citation type="journal article" date="2013" name="BMC Genomics">
        <title>Genomics-driven discovery of the pneumocandin biosynthetic gene cluster in the fungus Glarea lozoyensis.</title>
        <authorList>
            <person name="Chen L."/>
            <person name="Yue Q."/>
            <person name="Zhang X."/>
            <person name="Xiang M."/>
            <person name="Wang C."/>
            <person name="Li S."/>
            <person name="Che Y."/>
            <person name="Ortiz-Lopez F.J."/>
            <person name="Bills G.F."/>
            <person name="Liu X."/>
            <person name="An Z."/>
        </authorList>
    </citation>
    <scope>NUCLEOTIDE SEQUENCE [LARGE SCALE GENOMIC DNA]</scope>
    <source>
        <strain evidence="2">ATCC 20868 / MF5171</strain>
    </source>
</reference>
<dbReference type="EMBL" id="KE145362">
    <property type="protein sequence ID" value="EPE31350.1"/>
    <property type="molecule type" value="Genomic_DNA"/>
</dbReference>
<name>S3D0H7_GLAL2</name>
<keyword evidence="2" id="KW-1185">Reference proteome</keyword>
<dbReference type="Proteomes" id="UP000016922">
    <property type="component" value="Unassembled WGS sequence"/>
</dbReference>
<sequence length="399" mass="45658">MFINANPRPTKEGKTEFKLVVLLPEDSTVPQFMWVKCFIEKTDTATARKCKVHRYQFSPTPHEIIKSPIEPPGNEDRNLLLNMREIFYHGKTNAHLDHKITLWFREEFLADGSRPNKYALGCLRGKKKRDWRGPILVSANIETESLGHAYLYQDVVPSDLQLVRHYIMNNGEFVGESYLDEFENGVAESRLPEIVTGVRVSCQKQNSAGHLAYSNIKMERGLARLICGGRSRTTMLMEIPLYLMNTPIFKDKVKQSAAEVGCGMAENHVPWVLLRSTDIEVGDFWNQVEDDKIVTFSAGSIIAFRKDGKQLTARHLEAVVAYHLEVIIPKMTDLSESAWKERNKDKGKCDTEKLEEARKEMLANFVCKASFEKFFQEYKQKKIESGDAEWAKAVSPYEV</sequence>
<dbReference type="GeneID" id="19471693"/>
<proteinExistence type="predicted"/>